<feature type="transmembrane region" description="Helical" evidence="1">
    <location>
        <begin position="47"/>
        <end position="68"/>
    </location>
</feature>
<evidence type="ECO:0000256" key="1">
    <source>
        <dbReference type="SAM" id="Phobius"/>
    </source>
</evidence>
<evidence type="ECO:0008006" key="4">
    <source>
        <dbReference type="Google" id="ProtNLM"/>
    </source>
</evidence>
<feature type="transmembrane region" description="Helical" evidence="1">
    <location>
        <begin position="12"/>
        <end position="35"/>
    </location>
</feature>
<protein>
    <recommendedName>
        <fullName evidence="4">Fumarate reductase subunit C</fullName>
    </recommendedName>
</protein>
<sequence>MVEQIIKFFRKYNELILGPLGIVLWFVSAPILHYIDPTAATYDLAVFQKLLFGLMTFNVCTANALLLIRLVNPSVFKFLTQDFDTAFSTLNNNSWEKLKLSFAVWACFLFGLLMAMQVL</sequence>
<proteinExistence type="predicted"/>
<dbReference type="EMBL" id="JBHTKA010000001">
    <property type="protein sequence ID" value="MFD0997687.1"/>
    <property type="molecule type" value="Genomic_DNA"/>
</dbReference>
<keyword evidence="1" id="KW-1133">Transmembrane helix</keyword>
<feature type="transmembrane region" description="Helical" evidence="1">
    <location>
        <begin position="100"/>
        <end position="118"/>
    </location>
</feature>
<evidence type="ECO:0000313" key="3">
    <source>
        <dbReference type="Proteomes" id="UP001597112"/>
    </source>
</evidence>
<name>A0ABW3JV19_9BACT</name>
<evidence type="ECO:0000313" key="2">
    <source>
        <dbReference type="EMBL" id="MFD0997687.1"/>
    </source>
</evidence>
<keyword evidence="3" id="KW-1185">Reference proteome</keyword>
<accession>A0ABW3JV19</accession>
<organism evidence="2 3">
    <name type="scientific">Ohtaekwangia kribbensis</name>
    <dbReference type="NCBI Taxonomy" id="688913"/>
    <lineage>
        <taxon>Bacteria</taxon>
        <taxon>Pseudomonadati</taxon>
        <taxon>Bacteroidota</taxon>
        <taxon>Cytophagia</taxon>
        <taxon>Cytophagales</taxon>
        <taxon>Fulvivirgaceae</taxon>
        <taxon>Ohtaekwangia</taxon>
    </lineage>
</organism>
<gene>
    <name evidence="2" type="ORF">ACFQ21_00145</name>
</gene>
<dbReference type="Proteomes" id="UP001597112">
    <property type="component" value="Unassembled WGS sequence"/>
</dbReference>
<dbReference type="RefSeq" id="WP_377573087.1">
    <property type="nucleotide sequence ID" value="NZ_JBHTKA010000001.1"/>
</dbReference>
<reference evidence="3" key="1">
    <citation type="journal article" date="2019" name="Int. J. Syst. Evol. Microbiol.">
        <title>The Global Catalogue of Microorganisms (GCM) 10K type strain sequencing project: providing services to taxonomists for standard genome sequencing and annotation.</title>
        <authorList>
            <consortium name="The Broad Institute Genomics Platform"/>
            <consortium name="The Broad Institute Genome Sequencing Center for Infectious Disease"/>
            <person name="Wu L."/>
            <person name="Ma J."/>
        </authorList>
    </citation>
    <scope>NUCLEOTIDE SEQUENCE [LARGE SCALE GENOMIC DNA]</scope>
    <source>
        <strain evidence="3">CCUG 58938</strain>
    </source>
</reference>
<keyword evidence="1" id="KW-0472">Membrane</keyword>
<keyword evidence="1" id="KW-0812">Transmembrane</keyword>
<comment type="caution">
    <text evidence="2">The sequence shown here is derived from an EMBL/GenBank/DDBJ whole genome shotgun (WGS) entry which is preliminary data.</text>
</comment>